<reference evidence="3" key="3">
    <citation type="submission" date="2025-08" db="UniProtKB">
        <authorList>
            <consortium name="RefSeq"/>
        </authorList>
    </citation>
    <scope>IDENTIFICATION</scope>
    <source>
        <strain evidence="3">CBS 342.82</strain>
    </source>
</reference>
<reference evidence="3" key="2">
    <citation type="submission" date="2020-04" db="EMBL/GenBank/DDBJ databases">
        <authorList>
            <consortium name="NCBI Genome Project"/>
        </authorList>
    </citation>
    <scope>NUCLEOTIDE SEQUENCE</scope>
    <source>
        <strain evidence="3">CBS 342.82</strain>
    </source>
</reference>
<evidence type="ECO:0000313" key="2">
    <source>
        <dbReference type="Proteomes" id="UP000504637"/>
    </source>
</evidence>
<accession>A0A6J3M0F0</accession>
<proteinExistence type="predicted"/>
<protein>
    <submittedName>
        <fullName evidence="3">Uncharacterized protein</fullName>
    </submittedName>
</protein>
<feature type="compositionally biased region" description="Basic and acidic residues" evidence="1">
    <location>
        <begin position="288"/>
        <end position="300"/>
    </location>
</feature>
<dbReference type="Proteomes" id="UP000504637">
    <property type="component" value="Unplaced"/>
</dbReference>
<dbReference type="GeneID" id="54357849"/>
<evidence type="ECO:0000313" key="3">
    <source>
        <dbReference type="RefSeq" id="XP_033458005.1"/>
    </source>
</evidence>
<evidence type="ECO:0000256" key="1">
    <source>
        <dbReference type="SAM" id="MobiDB-lite"/>
    </source>
</evidence>
<dbReference type="RefSeq" id="XP_033458005.1">
    <property type="nucleotide sequence ID" value="XM_033600049.1"/>
</dbReference>
<sequence>MARPPKKSGYIETKAESCSSQVQDKEFLQALRPYWNGAIVISIAAVPSGFSNMARRSSKFSACNNDDDLASLCRHHVTMLCAEEKLLLRQFEGSLHKIRREDNRLLDRQSYRTSAALTHLAGLRAQWKADLIGQTDAALLLASGYRDDMRAAARRLENQGYVGPWQRPGWRHVSGYAFYKCAGIPRPKSLFQVAGPPRSYALSKSKQAAAELEACSERLREFAKRLRRWRPMSFWAAVLEEEDNSNASWKRGTTADKTTARGSSRARGEHDDLRGGAKNGEHASAANGDRHSRDDGRHDTFPPPSTRGKKVVIDENVHWPSSSGDDDDSLDEIVAW</sequence>
<reference evidence="3" key="1">
    <citation type="submission" date="2020-01" db="EMBL/GenBank/DDBJ databases">
        <authorList>
            <consortium name="DOE Joint Genome Institute"/>
            <person name="Haridas S."/>
            <person name="Albert R."/>
            <person name="Binder M."/>
            <person name="Bloem J."/>
            <person name="Labutti K."/>
            <person name="Salamov A."/>
            <person name="Andreopoulos B."/>
            <person name="Baker S.E."/>
            <person name="Barry K."/>
            <person name="Bills G."/>
            <person name="Bluhm B.H."/>
            <person name="Cannon C."/>
            <person name="Castanera R."/>
            <person name="Culley D.E."/>
            <person name="Daum C."/>
            <person name="Ezra D."/>
            <person name="Gonzalez J.B."/>
            <person name="Henrissat B."/>
            <person name="Kuo A."/>
            <person name="Liang C."/>
            <person name="Lipzen A."/>
            <person name="Lutzoni F."/>
            <person name="Magnuson J."/>
            <person name="Mondo S."/>
            <person name="Nolan M."/>
            <person name="Ohm R."/>
            <person name="Pangilinan J."/>
            <person name="Park H.-J."/>
            <person name="Ramirez L."/>
            <person name="Alfaro M."/>
            <person name="Sun H."/>
            <person name="Tritt A."/>
            <person name="Yoshinaga Y."/>
            <person name="Zwiers L.-H."/>
            <person name="Turgeon B.G."/>
            <person name="Goodwin S.B."/>
            <person name="Spatafora J.W."/>
            <person name="Crous P.W."/>
            <person name="Grigoriev I.V."/>
        </authorList>
    </citation>
    <scope>NUCLEOTIDE SEQUENCE</scope>
    <source>
        <strain evidence="3">CBS 342.82</strain>
    </source>
</reference>
<dbReference type="AlphaFoldDB" id="A0A6J3M0F0"/>
<feature type="compositionally biased region" description="Acidic residues" evidence="1">
    <location>
        <begin position="324"/>
        <end position="336"/>
    </location>
</feature>
<keyword evidence="2" id="KW-1185">Reference proteome</keyword>
<feature type="region of interest" description="Disordered" evidence="1">
    <location>
        <begin position="245"/>
        <end position="336"/>
    </location>
</feature>
<organism evidence="3">
    <name type="scientific">Dissoconium aciculare CBS 342.82</name>
    <dbReference type="NCBI Taxonomy" id="1314786"/>
    <lineage>
        <taxon>Eukaryota</taxon>
        <taxon>Fungi</taxon>
        <taxon>Dikarya</taxon>
        <taxon>Ascomycota</taxon>
        <taxon>Pezizomycotina</taxon>
        <taxon>Dothideomycetes</taxon>
        <taxon>Dothideomycetidae</taxon>
        <taxon>Mycosphaerellales</taxon>
        <taxon>Dissoconiaceae</taxon>
        <taxon>Dissoconium</taxon>
    </lineage>
</organism>
<name>A0A6J3M0F0_9PEZI</name>
<gene>
    <name evidence="3" type="ORF">K489DRAFT_261652</name>
</gene>
<feature type="compositionally biased region" description="Basic and acidic residues" evidence="1">
    <location>
        <begin position="266"/>
        <end position="281"/>
    </location>
</feature>